<keyword evidence="4" id="KW-0677">Repeat</keyword>
<keyword evidence="5" id="KW-0378">Hydrolase</keyword>
<feature type="binding site" evidence="8">
    <location>
        <begin position="265"/>
        <end position="269"/>
    </location>
    <ligand>
        <name>substrate</name>
    </ligand>
</feature>
<dbReference type="AlphaFoldDB" id="A0A2M7E8W9"/>
<evidence type="ECO:0000256" key="8">
    <source>
        <dbReference type="PIRSR" id="PIRSR611782-2"/>
    </source>
</evidence>
<dbReference type="GO" id="GO:0006508">
    <property type="term" value="P:proteolysis"/>
    <property type="evidence" value="ECO:0007669"/>
    <property type="project" value="UniProtKB-KW"/>
</dbReference>
<name>A0A2M7E8W9_9BACT</name>
<evidence type="ECO:0000256" key="6">
    <source>
        <dbReference type="ARBA" id="ARBA00022825"/>
    </source>
</evidence>
<organism evidence="10 11">
    <name type="scientific">bacterium (Candidatus Ratteibacteria) CG01_land_8_20_14_3_00_40_19</name>
    <dbReference type="NCBI Taxonomy" id="2014290"/>
    <lineage>
        <taxon>Bacteria</taxon>
        <taxon>Candidatus Ratteibacteria</taxon>
    </lineage>
</organism>
<dbReference type="SUPFAM" id="SSF50156">
    <property type="entry name" value="PDZ domain-like"/>
    <property type="match status" value="2"/>
</dbReference>
<comment type="caution">
    <text evidence="10">The sequence shown here is derived from an EMBL/GenBank/DDBJ whole genome shotgun (WGS) entry which is preliminary data.</text>
</comment>
<dbReference type="InterPro" id="IPR009003">
    <property type="entry name" value="Peptidase_S1_PA"/>
</dbReference>
<feature type="binding site" evidence="8">
    <location>
        <begin position="247"/>
        <end position="249"/>
    </location>
    <ligand>
        <name>substrate</name>
    </ligand>
</feature>
<dbReference type="Pfam" id="PF13365">
    <property type="entry name" value="Trypsin_2"/>
    <property type="match status" value="1"/>
</dbReference>
<evidence type="ECO:0000313" key="10">
    <source>
        <dbReference type="EMBL" id="PIV64169.1"/>
    </source>
</evidence>
<proteinExistence type="inferred from homology"/>
<feature type="active site" description="Charge relay system" evidence="7">
    <location>
        <position position="174"/>
    </location>
</feature>
<sequence>MEKGKMRKKVVFTAVFAVLLIVSFNLSAKYRYRLRYLRREAVPVQFIEPENVAETFNSAFSLQESFVNVARMVKPAVVQVTTEKTVTLRYWDPFGNLGDVFRNPFEDFFQPREPKRKEYQQKQKGLGSGFIVDSSGYILTNNHVVKDMDKIMVKLMDEKKELKATVIGTDSKTDLAILKIKGFGKFPTVKLGDSEAIRVGEWAIAIGNPFGLDETVTVGVISAKGRKGFGISQYEDFIQTDASINPGNSGGPLVNLKGEVIGINTFIVAPSISSGIGFAIPINMAKDVFSQLKEKGRVVRGWLGIIIQPLTEELRNSFGLGETEGVLIGDVMKNSPAEKGGLKRGDVIIQFDQRVIKEPDELSRIAANTAPGKTIPVKIIRERKEKTLEIKIEEMPAEESLIAEKEGEEYWRGLNVEAITEDLMKRFNLDTNEGVMVNEVESGSSADEAGIRKGTIIKQINQKRINNLSDYTEAIRGIKKNKDAILLIQEGKYTRFVILKGEEK</sequence>
<dbReference type="InterPro" id="IPR036034">
    <property type="entry name" value="PDZ_sf"/>
</dbReference>
<protein>
    <recommendedName>
        <fullName evidence="9">PDZ domain-containing protein</fullName>
    </recommendedName>
</protein>
<evidence type="ECO:0000256" key="4">
    <source>
        <dbReference type="ARBA" id="ARBA00022737"/>
    </source>
</evidence>
<dbReference type="FunFam" id="2.40.10.10:FF:000001">
    <property type="entry name" value="Periplasmic serine protease DegS"/>
    <property type="match status" value="1"/>
</dbReference>
<gene>
    <name evidence="10" type="ORF">COS11_03570</name>
</gene>
<keyword evidence="2" id="KW-0645">Protease</keyword>
<keyword evidence="3" id="KW-0732">Signal</keyword>
<evidence type="ECO:0000256" key="5">
    <source>
        <dbReference type="ARBA" id="ARBA00022801"/>
    </source>
</evidence>
<dbReference type="Pfam" id="PF00595">
    <property type="entry name" value="PDZ"/>
    <property type="match status" value="1"/>
</dbReference>
<evidence type="ECO:0000256" key="3">
    <source>
        <dbReference type="ARBA" id="ARBA00022729"/>
    </source>
</evidence>
<feature type="domain" description="PDZ" evidence="9">
    <location>
        <begin position="287"/>
        <end position="383"/>
    </location>
</feature>
<keyword evidence="6" id="KW-0720">Serine protease</keyword>
<evidence type="ECO:0000256" key="7">
    <source>
        <dbReference type="PIRSR" id="PIRSR611782-1"/>
    </source>
</evidence>
<dbReference type="Gene3D" id="2.40.10.120">
    <property type="match status" value="1"/>
</dbReference>
<evidence type="ECO:0000256" key="2">
    <source>
        <dbReference type="ARBA" id="ARBA00022670"/>
    </source>
</evidence>
<dbReference type="NCBIfam" id="TIGR02037">
    <property type="entry name" value="degP_htrA_DO"/>
    <property type="match status" value="1"/>
</dbReference>
<evidence type="ECO:0000259" key="9">
    <source>
        <dbReference type="PROSITE" id="PS50106"/>
    </source>
</evidence>
<evidence type="ECO:0000256" key="1">
    <source>
        <dbReference type="ARBA" id="ARBA00010541"/>
    </source>
</evidence>
<reference evidence="11" key="1">
    <citation type="submission" date="2017-09" db="EMBL/GenBank/DDBJ databases">
        <title>Depth-based differentiation of microbial function through sediment-hosted aquifers and enrichment of novel symbionts in the deep terrestrial subsurface.</title>
        <authorList>
            <person name="Probst A.J."/>
            <person name="Ladd B."/>
            <person name="Jarett J.K."/>
            <person name="Geller-Mcgrath D.E."/>
            <person name="Sieber C.M.K."/>
            <person name="Emerson J.B."/>
            <person name="Anantharaman K."/>
            <person name="Thomas B.C."/>
            <person name="Malmstrom R."/>
            <person name="Stieglmeier M."/>
            <person name="Klingl A."/>
            <person name="Woyke T."/>
            <person name="Ryan C.M."/>
            <person name="Banfield J.F."/>
        </authorList>
    </citation>
    <scope>NUCLEOTIDE SEQUENCE [LARGE SCALE GENOMIC DNA]</scope>
</reference>
<accession>A0A2M7E8W9</accession>
<dbReference type="GO" id="GO:0004252">
    <property type="term" value="F:serine-type endopeptidase activity"/>
    <property type="evidence" value="ECO:0007669"/>
    <property type="project" value="InterPro"/>
</dbReference>
<comment type="similarity">
    <text evidence="1">Belongs to the peptidase S1C family.</text>
</comment>
<feature type="binding site" evidence="8">
    <location>
        <position position="174"/>
    </location>
    <ligand>
        <name>substrate</name>
    </ligand>
</feature>
<dbReference type="InterPro" id="IPR011782">
    <property type="entry name" value="Pept_S1C_Do"/>
</dbReference>
<dbReference type="Pfam" id="PF13180">
    <property type="entry name" value="PDZ_2"/>
    <property type="match status" value="1"/>
</dbReference>
<feature type="binding site" evidence="8">
    <location>
        <position position="143"/>
    </location>
    <ligand>
        <name>substrate</name>
    </ligand>
</feature>
<dbReference type="InterPro" id="IPR001940">
    <property type="entry name" value="Peptidase_S1C"/>
</dbReference>
<dbReference type="Proteomes" id="UP000228886">
    <property type="component" value="Unassembled WGS sequence"/>
</dbReference>
<dbReference type="SUPFAM" id="SSF50494">
    <property type="entry name" value="Trypsin-like serine proteases"/>
    <property type="match status" value="1"/>
</dbReference>
<dbReference type="InterPro" id="IPR001478">
    <property type="entry name" value="PDZ"/>
</dbReference>
<feature type="binding site" evidence="8">
    <location>
        <position position="83"/>
    </location>
    <ligand>
        <name>substrate</name>
    </ligand>
</feature>
<feature type="active site" description="Charge relay system" evidence="7">
    <location>
        <position position="249"/>
    </location>
</feature>
<dbReference type="PANTHER" id="PTHR22939:SF129">
    <property type="entry name" value="SERINE PROTEASE HTRA2, MITOCHONDRIAL"/>
    <property type="match status" value="1"/>
</dbReference>
<dbReference type="PANTHER" id="PTHR22939">
    <property type="entry name" value="SERINE PROTEASE FAMILY S1C HTRA-RELATED"/>
    <property type="match status" value="1"/>
</dbReference>
<feature type="active site" description="Charge relay system" evidence="7">
    <location>
        <position position="143"/>
    </location>
</feature>
<dbReference type="SMART" id="SM00228">
    <property type="entry name" value="PDZ"/>
    <property type="match status" value="2"/>
</dbReference>
<dbReference type="CDD" id="cd10839">
    <property type="entry name" value="cpPDZ1_DegP-like"/>
    <property type="match status" value="1"/>
</dbReference>
<dbReference type="PROSITE" id="PS50106">
    <property type="entry name" value="PDZ"/>
    <property type="match status" value="2"/>
</dbReference>
<dbReference type="EMBL" id="PETL01000175">
    <property type="protein sequence ID" value="PIV64169.1"/>
    <property type="molecule type" value="Genomic_DNA"/>
</dbReference>
<feature type="domain" description="PDZ" evidence="9">
    <location>
        <begin position="398"/>
        <end position="487"/>
    </location>
</feature>
<dbReference type="Gene3D" id="2.30.42.10">
    <property type="match status" value="2"/>
</dbReference>
<dbReference type="PRINTS" id="PR00834">
    <property type="entry name" value="PROTEASES2C"/>
</dbReference>
<evidence type="ECO:0000313" key="11">
    <source>
        <dbReference type="Proteomes" id="UP000228886"/>
    </source>
</evidence>